<evidence type="ECO:0000256" key="18">
    <source>
        <dbReference type="ARBA" id="ARBA00031026"/>
    </source>
</evidence>
<dbReference type="Pfam" id="PF02873">
    <property type="entry name" value="MurB_C"/>
    <property type="match status" value="1"/>
</dbReference>
<dbReference type="EMBL" id="NDXW01000001">
    <property type="protein sequence ID" value="RDH46741.1"/>
    <property type="molecule type" value="Genomic_DNA"/>
</dbReference>
<keyword evidence="8 20" id="KW-0963">Cytoplasm</keyword>
<evidence type="ECO:0000256" key="20">
    <source>
        <dbReference type="HAMAP-Rule" id="MF_00037"/>
    </source>
</evidence>
<evidence type="ECO:0000256" key="11">
    <source>
        <dbReference type="ARBA" id="ARBA00022827"/>
    </source>
</evidence>
<keyword evidence="15 20" id="KW-0560">Oxidoreductase</keyword>
<protein>
    <recommendedName>
        <fullName evidence="7 20">UDP-N-acetylenolpyruvoylglucosamine reductase</fullName>
        <ecNumber evidence="6 20">1.3.1.98</ecNumber>
    </recommendedName>
    <alternativeName>
        <fullName evidence="18 20">UDP-N-acetylmuramate dehydrogenase</fullName>
    </alternativeName>
</protein>
<dbReference type="Proteomes" id="UP000257039">
    <property type="component" value="Unassembled WGS sequence"/>
</dbReference>
<dbReference type="AlphaFoldDB" id="A0A4V1IPC4"/>
<name>A0A4V1IPC4_9GAMM</name>
<dbReference type="InterPro" id="IPR016166">
    <property type="entry name" value="FAD-bd_PCMH"/>
</dbReference>
<comment type="pathway">
    <text evidence="4 20">Cell wall biogenesis; peptidoglycan biosynthesis.</text>
</comment>
<evidence type="ECO:0000256" key="6">
    <source>
        <dbReference type="ARBA" id="ARBA00012518"/>
    </source>
</evidence>
<evidence type="ECO:0000256" key="12">
    <source>
        <dbReference type="ARBA" id="ARBA00022857"/>
    </source>
</evidence>
<dbReference type="Gene3D" id="3.30.465.10">
    <property type="match status" value="1"/>
</dbReference>
<keyword evidence="23" id="KW-1185">Reference proteome</keyword>
<dbReference type="SUPFAM" id="SSF56176">
    <property type="entry name" value="FAD-binding/transporter-associated domain-like"/>
    <property type="match status" value="1"/>
</dbReference>
<comment type="subcellular location">
    <subcellularLocation>
        <location evidence="3 20">Cytoplasm</location>
    </subcellularLocation>
</comment>
<evidence type="ECO:0000256" key="13">
    <source>
        <dbReference type="ARBA" id="ARBA00022960"/>
    </source>
</evidence>
<dbReference type="PANTHER" id="PTHR21071:SF4">
    <property type="entry name" value="UDP-N-ACETYLENOLPYRUVOYLGLUCOSAMINE REDUCTASE"/>
    <property type="match status" value="1"/>
</dbReference>
<feature type="domain" description="FAD-binding PCMH-type" evidence="21">
    <location>
        <begin position="21"/>
        <end position="192"/>
    </location>
</feature>
<keyword evidence="12 20" id="KW-0521">NADP</keyword>
<evidence type="ECO:0000256" key="2">
    <source>
        <dbReference type="ARBA" id="ARBA00003921"/>
    </source>
</evidence>
<dbReference type="InterPro" id="IPR036318">
    <property type="entry name" value="FAD-bd_PCMH-like_sf"/>
</dbReference>
<accession>A0A4V1IPC4</accession>
<evidence type="ECO:0000256" key="7">
    <source>
        <dbReference type="ARBA" id="ARBA00015188"/>
    </source>
</evidence>
<keyword evidence="13 20" id="KW-0133">Cell shape</keyword>
<keyword evidence="16 20" id="KW-0131">Cell cycle</keyword>
<keyword evidence="10 20" id="KW-0285">Flavoprotein</keyword>
<feature type="active site" evidence="20">
    <location>
        <position position="168"/>
    </location>
</feature>
<dbReference type="NCBIfam" id="NF000755">
    <property type="entry name" value="PRK00046.1"/>
    <property type="match status" value="1"/>
</dbReference>
<evidence type="ECO:0000313" key="22">
    <source>
        <dbReference type="EMBL" id="RDH46741.1"/>
    </source>
</evidence>
<dbReference type="Gene3D" id="3.30.43.10">
    <property type="entry name" value="Uridine Diphospho-n-acetylenolpyruvylglucosamine Reductase, domain 2"/>
    <property type="match status" value="1"/>
</dbReference>
<evidence type="ECO:0000256" key="15">
    <source>
        <dbReference type="ARBA" id="ARBA00023002"/>
    </source>
</evidence>
<evidence type="ECO:0000256" key="10">
    <source>
        <dbReference type="ARBA" id="ARBA00022630"/>
    </source>
</evidence>
<dbReference type="UniPathway" id="UPA00219"/>
<reference evidence="22 23" key="1">
    <citation type="submission" date="2017-04" db="EMBL/GenBank/DDBJ databases">
        <title>Draft genome sequence of Zooshikella ganghwensis VG4 isolated from Red Sea sediments.</title>
        <authorList>
            <person name="Rehman Z."/>
            <person name="Alam I."/>
            <person name="Kamau A."/>
            <person name="Bajic V."/>
            <person name="Leiknes T."/>
        </authorList>
    </citation>
    <scope>NUCLEOTIDE SEQUENCE [LARGE SCALE GENOMIC DNA]</scope>
    <source>
        <strain evidence="22 23">VG4</strain>
    </source>
</reference>
<dbReference type="Gene3D" id="3.90.78.10">
    <property type="entry name" value="UDP-N-acetylenolpyruvoylglucosamine reductase, C-terminal domain"/>
    <property type="match status" value="1"/>
</dbReference>
<gene>
    <name evidence="20" type="primary">murB</name>
    <name evidence="22" type="ORF">B9G39_13300</name>
</gene>
<dbReference type="GO" id="GO:0008360">
    <property type="term" value="P:regulation of cell shape"/>
    <property type="evidence" value="ECO:0007669"/>
    <property type="project" value="UniProtKB-KW"/>
</dbReference>
<sequence length="338" mass="37308">MVIGQLTLKPASLKPWHTLGFDVKAKGIVNVYSEADIFHVLSFAKQQGLSVLPLGEGSNTIFAKDFAGIVMRVCIQGRRIEQGVDGRLMVYGAAGESWHSFVRWTLAQGAYGLENLSLIPGTVGASPIQNIGAYGVEVKDVIDWVRYIDIASGEVIQLSASDCLFGYRDSIFKQQLRDQIVITEVAFRLSSVFTPNLSYAGLQGSHAADALQLSDYIVGVRKAKLPDPQTLGNVGSFFKNPVIPAEHYQVLKEKFPNLVAYPAEDGYWKLAAGWLIDQCGFKGTRKGNVGVYKHQALVLVHFGEGCVADLLSLAWDIQQQVWLRFSVRMEIEPRIYPQ</sequence>
<comment type="catalytic activity">
    <reaction evidence="19 20">
        <text>UDP-N-acetyl-alpha-D-muramate + NADP(+) = UDP-N-acetyl-3-O-(1-carboxyvinyl)-alpha-D-glucosamine + NADPH + H(+)</text>
        <dbReference type="Rhea" id="RHEA:12248"/>
        <dbReference type="ChEBI" id="CHEBI:15378"/>
        <dbReference type="ChEBI" id="CHEBI:57783"/>
        <dbReference type="ChEBI" id="CHEBI:58349"/>
        <dbReference type="ChEBI" id="CHEBI:68483"/>
        <dbReference type="ChEBI" id="CHEBI:70757"/>
        <dbReference type="EC" id="1.3.1.98"/>
    </reaction>
</comment>
<comment type="caution">
    <text evidence="22">The sequence shown here is derived from an EMBL/GenBank/DDBJ whole genome shotgun (WGS) entry which is preliminary data.</text>
</comment>
<keyword evidence="17 20" id="KW-0961">Cell wall biogenesis/degradation</keyword>
<evidence type="ECO:0000256" key="3">
    <source>
        <dbReference type="ARBA" id="ARBA00004496"/>
    </source>
</evidence>
<dbReference type="PROSITE" id="PS51387">
    <property type="entry name" value="FAD_PCMH"/>
    <property type="match status" value="1"/>
</dbReference>
<dbReference type="GO" id="GO:0051301">
    <property type="term" value="P:cell division"/>
    <property type="evidence" value="ECO:0007669"/>
    <property type="project" value="UniProtKB-KW"/>
</dbReference>
<dbReference type="SUPFAM" id="SSF56194">
    <property type="entry name" value="Uridine diphospho-N-Acetylenolpyruvylglucosamine reductase, MurB, C-terminal domain"/>
    <property type="match status" value="1"/>
</dbReference>
<comment type="similarity">
    <text evidence="5 20">Belongs to the MurB family.</text>
</comment>
<keyword evidence="11 20" id="KW-0274">FAD</keyword>
<feature type="active site" description="Proton donor" evidence="20">
    <location>
        <position position="236"/>
    </location>
</feature>
<evidence type="ECO:0000256" key="8">
    <source>
        <dbReference type="ARBA" id="ARBA00022490"/>
    </source>
</evidence>
<evidence type="ECO:0000256" key="5">
    <source>
        <dbReference type="ARBA" id="ARBA00010485"/>
    </source>
</evidence>
<dbReference type="PANTHER" id="PTHR21071">
    <property type="entry name" value="UDP-N-ACETYLENOLPYRUVOYLGLUCOSAMINE REDUCTASE"/>
    <property type="match status" value="1"/>
</dbReference>
<evidence type="ECO:0000256" key="19">
    <source>
        <dbReference type="ARBA" id="ARBA00048914"/>
    </source>
</evidence>
<dbReference type="GO" id="GO:0071555">
    <property type="term" value="P:cell wall organization"/>
    <property type="evidence" value="ECO:0007669"/>
    <property type="project" value="UniProtKB-KW"/>
</dbReference>
<evidence type="ECO:0000256" key="9">
    <source>
        <dbReference type="ARBA" id="ARBA00022618"/>
    </source>
</evidence>
<dbReference type="InterPro" id="IPR016167">
    <property type="entry name" value="FAD-bd_PCMH_sub1"/>
</dbReference>
<evidence type="ECO:0000256" key="4">
    <source>
        <dbReference type="ARBA" id="ARBA00004752"/>
    </source>
</evidence>
<dbReference type="GO" id="GO:0009252">
    <property type="term" value="P:peptidoglycan biosynthetic process"/>
    <property type="evidence" value="ECO:0007669"/>
    <property type="project" value="UniProtKB-UniRule"/>
</dbReference>
<keyword evidence="9 20" id="KW-0132">Cell division</keyword>
<comment type="function">
    <text evidence="2 20">Cell wall formation.</text>
</comment>
<proteinExistence type="inferred from homology"/>
<feature type="active site" evidence="20">
    <location>
        <position position="332"/>
    </location>
</feature>
<dbReference type="GO" id="GO:0008762">
    <property type="term" value="F:UDP-N-acetylmuramate dehydrogenase activity"/>
    <property type="evidence" value="ECO:0007669"/>
    <property type="project" value="UniProtKB-UniRule"/>
</dbReference>
<evidence type="ECO:0000259" key="21">
    <source>
        <dbReference type="PROSITE" id="PS51387"/>
    </source>
</evidence>
<comment type="cofactor">
    <cofactor evidence="1 20">
        <name>FAD</name>
        <dbReference type="ChEBI" id="CHEBI:57692"/>
    </cofactor>
</comment>
<evidence type="ECO:0000256" key="16">
    <source>
        <dbReference type="ARBA" id="ARBA00023306"/>
    </source>
</evidence>
<keyword evidence="14 20" id="KW-0573">Peptidoglycan synthesis</keyword>
<dbReference type="GO" id="GO:0005829">
    <property type="term" value="C:cytosol"/>
    <property type="evidence" value="ECO:0007669"/>
    <property type="project" value="TreeGrafter"/>
</dbReference>
<evidence type="ECO:0000256" key="17">
    <source>
        <dbReference type="ARBA" id="ARBA00023316"/>
    </source>
</evidence>
<evidence type="ECO:0000256" key="14">
    <source>
        <dbReference type="ARBA" id="ARBA00022984"/>
    </source>
</evidence>
<dbReference type="Pfam" id="PF01565">
    <property type="entry name" value="FAD_binding_4"/>
    <property type="match status" value="1"/>
</dbReference>
<evidence type="ECO:0000256" key="1">
    <source>
        <dbReference type="ARBA" id="ARBA00001974"/>
    </source>
</evidence>
<dbReference type="HAMAP" id="MF_00037">
    <property type="entry name" value="MurB"/>
    <property type="match status" value="1"/>
</dbReference>
<dbReference type="InterPro" id="IPR036635">
    <property type="entry name" value="MurB_C_sf"/>
</dbReference>
<dbReference type="InterPro" id="IPR003170">
    <property type="entry name" value="MurB"/>
</dbReference>
<dbReference type="InterPro" id="IPR006094">
    <property type="entry name" value="Oxid_FAD_bind_N"/>
</dbReference>
<dbReference type="GO" id="GO:0071949">
    <property type="term" value="F:FAD binding"/>
    <property type="evidence" value="ECO:0007669"/>
    <property type="project" value="InterPro"/>
</dbReference>
<dbReference type="NCBIfam" id="TIGR00179">
    <property type="entry name" value="murB"/>
    <property type="match status" value="1"/>
</dbReference>
<dbReference type="EC" id="1.3.1.98" evidence="6 20"/>
<dbReference type="InterPro" id="IPR011601">
    <property type="entry name" value="MurB_C"/>
</dbReference>
<dbReference type="InterPro" id="IPR016169">
    <property type="entry name" value="FAD-bd_PCMH_sub2"/>
</dbReference>
<organism evidence="22 23">
    <name type="scientific">Zooshikella ganghwensis</name>
    <dbReference type="NCBI Taxonomy" id="202772"/>
    <lineage>
        <taxon>Bacteria</taxon>
        <taxon>Pseudomonadati</taxon>
        <taxon>Pseudomonadota</taxon>
        <taxon>Gammaproteobacteria</taxon>
        <taxon>Oceanospirillales</taxon>
        <taxon>Zooshikellaceae</taxon>
        <taxon>Zooshikella</taxon>
    </lineage>
</organism>
<evidence type="ECO:0000313" key="23">
    <source>
        <dbReference type="Proteomes" id="UP000257039"/>
    </source>
</evidence>